<dbReference type="Proteomes" id="UP001062846">
    <property type="component" value="Chromosome 4"/>
</dbReference>
<sequence>MTMPLVGFAGTPIYPAGQIALPITMGEEGSQITRMIDFIVVDCLSAYNAILGRTTLNKIRAIISTYHLMNKFLTPEGIACIRGDQKAAPECYVTSLRGANITMNI</sequence>
<keyword evidence="2" id="KW-1185">Reference proteome</keyword>
<dbReference type="EMBL" id="CM046391">
    <property type="protein sequence ID" value="KAI8559494.1"/>
    <property type="molecule type" value="Genomic_DNA"/>
</dbReference>
<name>A0ACC0P375_RHOML</name>
<accession>A0ACC0P375</accession>
<evidence type="ECO:0000313" key="1">
    <source>
        <dbReference type="EMBL" id="KAI8559494.1"/>
    </source>
</evidence>
<protein>
    <submittedName>
        <fullName evidence="1">Uncharacterized protein</fullName>
    </submittedName>
</protein>
<organism evidence="1 2">
    <name type="scientific">Rhododendron molle</name>
    <name type="common">Chinese azalea</name>
    <name type="synonym">Azalea mollis</name>
    <dbReference type="NCBI Taxonomy" id="49168"/>
    <lineage>
        <taxon>Eukaryota</taxon>
        <taxon>Viridiplantae</taxon>
        <taxon>Streptophyta</taxon>
        <taxon>Embryophyta</taxon>
        <taxon>Tracheophyta</taxon>
        <taxon>Spermatophyta</taxon>
        <taxon>Magnoliopsida</taxon>
        <taxon>eudicotyledons</taxon>
        <taxon>Gunneridae</taxon>
        <taxon>Pentapetalae</taxon>
        <taxon>asterids</taxon>
        <taxon>Ericales</taxon>
        <taxon>Ericaceae</taxon>
        <taxon>Ericoideae</taxon>
        <taxon>Rhodoreae</taxon>
        <taxon>Rhododendron</taxon>
    </lineage>
</organism>
<gene>
    <name evidence="1" type="ORF">RHMOL_Rhmol04G0178300</name>
</gene>
<reference evidence="1" key="1">
    <citation type="submission" date="2022-02" db="EMBL/GenBank/DDBJ databases">
        <title>Plant Genome Project.</title>
        <authorList>
            <person name="Zhang R.-G."/>
        </authorList>
    </citation>
    <scope>NUCLEOTIDE SEQUENCE</scope>
    <source>
        <strain evidence="1">AT1</strain>
    </source>
</reference>
<evidence type="ECO:0000313" key="2">
    <source>
        <dbReference type="Proteomes" id="UP001062846"/>
    </source>
</evidence>
<comment type="caution">
    <text evidence="1">The sequence shown here is derived from an EMBL/GenBank/DDBJ whole genome shotgun (WGS) entry which is preliminary data.</text>
</comment>
<proteinExistence type="predicted"/>